<dbReference type="PANTHER" id="PTHR30222:SF17">
    <property type="entry name" value="SPERMIDINE_PUTRESCINE-BINDING PERIPLASMIC PROTEIN"/>
    <property type="match status" value="1"/>
</dbReference>
<dbReference type="PRINTS" id="PR00909">
    <property type="entry name" value="SPERMDNBNDNG"/>
</dbReference>
<dbReference type="GO" id="GO:0015846">
    <property type="term" value="P:polyamine transport"/>
    <property type="evidence" value="ECO:0007669"/>
    <property type="project" value="InterPro"/>
</dbReference>
<evidence type="ECO:0000256" key="4">
    <source>
        <dbReference type="ARBA" id="ARBA00022764"/>
    </source>
</evidence>
<keyword evidence="3" id="KW-0732">Signal</keyword>
<dbReference type="GO" id="GO:0042597">
    <property type="term" value="C:periplasmic space"/>
    <property type="evidence" value="ECO:0007669"/>
    <property type="project" value="UniProtKB-SubCell"/>
</dbReference>
<organism evidence="5">
    <name type="scientific">marine metagenome</name>
    <dbReference type="NCBI Taxonomy" id="408172"/>
    <lineage>
        <taxon>unclassified sequences</taxon>
        <taxon>metagenomes</taxon>
        <taxon>ecological metagenomes</taxon>
    </lineage>
</organism>
<proteinExistence type="predicted"/>
<gene>
    <name evidence="5" type="ORF">METZ01_LOCUS56178</name>
</gene>
<protein>
    <recommendedName>
        <fullName evidence="6">ABC transporter substrate-binding protein</fullName>
    </recommendedName>
</protein>
<name>A0A381SIR5_9ZZZZ</name>
<reference evidence="5" key="1">
    <citation type="submission" date="2018-05" db="EMBL/GenBank/DDBJ databases">
        <authorList>
            <person name="Lanie J.A."/>
            <person name="Ng W.-L."/>
            <person name="Kazmierczak K.M."/>
            <person name="Andrzejewski T.M."/>
            <person name="Davidsen T.M."/>
            <person name="Wayne K.J."/>
            <person name="Tettelin H."/>
            <person name="Glass J.I."/>
            <person name="Rusch D."/>
            <person name="Podicherti R."/>
            <person name="Tsui H.-C.T."/>
            <person name="Winkler M.E."/>
        </authorList>
    </citation>
    <scope>NUCLEOTIDE SEQUENCE</scope>
</reference>
<evidence type="ECO:0000313" key="5">
    <source>
        <dbReference type="EMBL" id="SVA03324.1"/>
    </source>
</evidence>
<dbReference type="InterPro" id="IPR001188">
    <property type="entry name" value="Sperm_putr-bd"/>
</dbReference>
<keyword evidence="4" id="KW-0574">Periplasm</keyword>
<evidence type="ECO:0000256" key="3">
    <source>
        <dbReference type="ARBA" id="ARBA00022729"/>
    </source>
</evidence>
<dbReference type="Gene3D" id="3.40.190.10">
    <property type="entry name" value="Periplasmic binding protein-like II"/>
    <property type="match status" value="2"/>
</dbReference>
<accession>A0A381SIR5</accession>
<dbReference type="InterPro" id="IPR006059">
    <property type="entry name" value="SBP"/>
</dbReference>
<keyword evidence="2" id="KW-0813">Transport</keyword>
<evidence type="ECO:0008006" key="6">
    <source>
        <dbReference type="Google" id="ProtNLM"/>
    </source>
</evidence>
<sequence>MKNLFKLIFSTLFFILFSFSAFAANELNLGCFEGYAEQEWIDEFEEKYDAKVKVKYVGSVDELFALTQASKGEDFDLVSIDTSLFPRYHGAGLLKGYDKSKLSNFGNLMPAFQNVKEVEIDGGYYGVPISWGSLGLIYDVDEWGEGGVDSWSVMHDPANAGKMIILDDTNNNIVNTAIYLGMDNPYNLSEAEMEQVKQTLIAQKKLVVTYYAGFDEGNQIFDGGGISLMFSMGEFQEVALKDMGHNVKYIIPQEGGIGWLDTWAMTAGANEDLAHAWANFFIEKSTQELMNERYGYGTVTHESPGLDYADRLNWLQPAEDFEWRNRVWNEVKASN</sequence>
<dbReference type="PANTHER" id="PTHR30222">
    <property type="entry name" value="SPERMIDINE/PUTRESCINE-BINDING PERIPLASMIC PROTEIN"/>
    <property type="match status" value="1"/>
</dbReference>
<dbReference type="EMBL" id="UINC01003096">
    <property type="protein sequence ID" value="SVA03324.1"/>
    <property type="molecule type" value="Genomic_DNA"/>
</dbReference>
<evidence type="ECO:0000256" key="1">
    <source>
        <dbReference type="ARBA" id="ARBA00004418"/>
    </source>
</evidence>
<dbReference type="AlphaFoldDB" id="A0A381SIR5"/>
<dbReference type="GO" id="GO:0019808">
    <property type="term" value="F:polyamine binding"/>
    <property type="evidence" value="ECO:0007669"/>
    <property type="project" value="InterPro"/>
</dbReference>
<dbReference type="Pfam" id="PF13416">
    <property type="entry name" value="SBP_bac_8"/>
    <property type="match status" value="1"/>
</dbReference>
<comment type="subcellular location">
    <subcellularLocation>
        <location evidence="1">Periplasm</location>
    </subcellularLocation>
</comment>
<dbReference type="SUPFAM" id="SSF53850">
    <property type="entry name" value="Periplasmic binding protein-like II"/>
    <property type="match status" value="1"/>
</dbReference>
<evidence type="ECO:0000256" key="2">
    <source>
        <dbReference type="ARBA" id="ARBA00022448"/>
    </source>
</evidence>